<sequence length="253" mass="28889">MLINIRKPKKRLTAAFVHFCISASAFSLIFLLMIVFWYPEPYFNVSGGWEGIKIVTGVDVVLGALLTFVVFSPTKPVRELVIDIGTIVVMQLTALFWGVYTLYDQRPVAVVFWESAFLTVPAQALAEQGYALNNLAGLSSTEPPIIYAEKPAKLEDLKKMLELIKKDKIPPHQQAWLYRPIKDHFNDIRPMQFDIDQIIAKRPDVKNQLLPIMQKHNISDIHAMLYFLLQSKYSNSVLVFDQNAQYLGYVNPE</sequence>
<keyword evidence="1" id="KW-0812">Transmembrane</keyword>
<feature type="transmembrane region" description="Helical" evidence="1">
    <location>
        <begin position="12"/>
        <end position="39"/>
    </location>
</feature>
<name>A0A2S5CPJ3_9GAMM</name>
<dbReference type="EMBL" id="PGFZ01000002">
    <property type="protein sequence ID" value="POZ52729.1"/>
    <property type="molecule type" value="Genomic_DNA"/>
</dbReference>
<evidence type="ECO:0000313" key="3">
    <source>
        <dbReference type="Proteomes" id="UP000237423"/>
    </source>
</evidence>
<gene>
    <name evidence="2" type="ORF">AADEFJLK_01336</name>
</gene>
<comment type="caution">
    <text evidence="2">The sequence shown here is derived from an EMBL/GenBank/DDBJ whole genome shotgun (WGS) entry which is preliminary data.</text>
</comment>
<feature type="transmembrane region" description="Helical" evidence="1">
    <location>
        <begin position="51"/>
        <end position="71"/>
    </location>
</feature>
<proteinExistence type="predicted"/>
<reference evidence="2 3" key="1">
    <citation type="submission" date="2017-11" db="EMBL/GenBank/DDBJ databases">
        <title>Draft Genome Sequence of Methylobacter psychrotolerans Sph1T, an Obligate Methanotroph from Low-Temperature Environments.</title>
        <authorList>
            <person name="Oshkin I.Y."/>
            <person name="Miroshnikov K."/>
            <person name="Belova S.E."/>
            <person name="Korzhenkov A."/>
            <person name="Toshchakov S.V."/>
            <person name="Dedysh S.N."/>
        </authorList>
    </citation>
    <scope>NUCLEOTIDE SEQUENCE [LARGE SCALE GENOMIC DNA]</scope>
    <source>
        <strain evidence="2 3">Sph1</strain>
    </source>
</reference>
<organism evidence="2 3">
    <name type="scientific">Methylovulum psychrotolerans</name>
    <dbReference type="NCBI Taxonomy" id="1704499"/>
    <lineage>
        <taxon>Bacteria</taxon>
        <taxon>Pseudomonadati</taxon>
        <taxon>Pseudomonadota</taxon>
        <taxon>Gammaproteobacteria</taxon>
        <taxon>Methylococcales</taxon>
        <taxon>Methylococcaceae</taxon>
        <taxon>Methylovulum</taxon>
    </lineage>
</organism>
<evidence type="ECO:0000313" key="2">
    <source>
        <dbReference type="EMBL" id="POZ52729.1"/>
    </source>
</evidence>
<dbReference type="Proteomes" id="UP000237423">
    <property type="component" value="Unassembled WGS sequence"/>
</dbReference>
<evidence type="ECO:0008006" key="4">
    <source>
        <dbReference type="Google" id="ProtNLM"/>
    </source>
</evidence>
<keyword evidence="1" id="KW-0472">Membrane</keyword>
<feature type="transmembrane region" description="Helical" evidence="1">
    <location>
        <begin position="80"/>
        <end position="100"/>
    </location>
</feature>
<keyword evidence="1" id="KW-1133">Transmembrane helix</keyword>
<accession>A0A2S5CPJ3</accession>
<evidence type="ECO:0000256" key="1">
    <source>
        <dbReference type="SAM" id="Phobius"/>
    </source>
</evidence>
<protein>
    <recommendedName>
        <fullName evidence="4">Type IV pilin accessory protein</fullName>
    </recommendedName>
</protein>
<dbReference type="AlphaFoldDB" id="A0A2S5CPJ3"/>